<evidence type="ECO:0000313" key="3">
    <source>
        <dbReference type="Proteomes" id="UP000277871"/>
    </source>
</evidence>
<dbReference type="InterPro" id="IPR012675">
    <property type="entry name" value="Beta-grasp_dom_sf"/>
</dbReference>
<name>A0A3L9L7Y0_9MICC</name>
<comment type="caution">
    <text evidence="2">The sequence shown here is derived from an EMBL/GenBank/DDBJ whole genome shotgun (WGS) entry which is preliminary data.</text>
</comment>
<dbReference type="EMBL" id="RDEX01000001">
    <property type="protein sequence ID" value="RLY94274.1"/>
    <property type="molecule type" value="Genomic_DNA"/>
</dbReference>
<accession>A0A3L9L7Y0</accession>
<protein>
    <submittedName>
        <fullName evidence="2">Sulfur carrier protein ThiS</fullName>
    </submittedName>
</protein>
<keyword evidence="3" id="KW-1185">Reference proteome</keyword>
<dbReference type="Gene3D" id="3.10.20.30">
    <property type="match status" value="1"/>
</dbReference>
<proteinExistence type="predicted"/>
<dbReference type="InterPro" id="IPR003749">
    <property type="entry name" value="ThiS/MoaD-like"/>
</dbReference>
<dbReference type="RefSeq" id="WP_121864187.1">
    <property type="nucleotide sequence ID" value="NZ_RDEX01000001.1"/>
</dbReference>
<reference evidence="2 3" key="1">
    <citation type="submission" date="2018-10" db="EMBL/GenBank/DDBJ databases">
        <title>Kocuria tytonicola, new bacteria from the preen glands of American barn owls (Tyto furcata).</title>
        <authorList>
            <person name="Braun M.S."/>
            <person name="Wang E."/>
            <person name="Zimmermann S."/>
            <person name="Boutin S."/>
            <person name="Wagner H."/>
            <person name="Wink M."/>
        </authorList>
    </citation>
    <scope>NUCLEOTIDE SEQUENCE [LARGE SCALE GENOMIC DNA]</scope>
    <source>
        <strain evidence="2 3">473</strain>
    </source>
</reference>
<evidence type="ECO:0000313" key="2">
    <source>
        <dbReference type="EMBL" id="RLY94274.1"/>
    </source>
</evidence>
<dbReference type="Pfam" id="PF02597">
    <property type="entry name" value="ThiS"/>
    <property type="match status" value="1"/>
</dbReference>
<sequence>MTPTDAPDPTPTAHSAPEYSTAGSPSHDQDAAAPAAPEPPAPAAGEFPPPPAPDDDAAGTATVNGSPVAVAGGFTLTDAVAQLTGREIGPDGTAADGHPLGIAVAVDDTVVPRSLWATTAVVPGQSVEIVTAVQGG</sequence>
<feature type="region of interest" description="Disordered" evidence="1">
    <location>
        <begin position="1"/>
        <end position="66"/>
    </location>
</feature>
<feature type="compositionally biased region" description="Pro residues" evidence="1">
    <location>
        <begin position="36"/>
        <end position="52"/>
    </location>
</feature>
<organism evidence="2 3">
    <name type="scientific">Kocuria tytonicola</name>
    <dbReference type="NCBI Taxonomy" id="2055946"/>
    <lineage>
        <taxon>Bacteria</taxon>
        <taxon>Bacillati</taxon>
        <taxon>Actinomycetota</taxon>
        <taxon>Actinomycetes</taxon>
        <taxon>Micrococcales</taxon>
        <taxon>Micrococcaceae</taxon>
        <taxon>Kocuria</taxon>
    </lineage>
</organism>
<evidence type="ECO:0000256" key="1">
    <source>
        <dbReference type="SAM" id="MobiDB-lite"/>
    </source>
</evidence>
<feature type="compositionally biased region" description="Pro residues" evidence="1">
    <location>
        <begin position="1"/>
        <end position="10"/>
    </location>
</feature>
<dbReference type="SUPFAM" id="SSF54285">
    <property type="entry name" value="MoaD/ThiS"/>
    <property type="match status" value="1"/>
</dbReference>
<dbReference type="InterPro" id="IPR010035">
    <property type="entry name" value="Thi_S"/>
</dbReference>
<gene>
    <name evidence="2" type="primary">thiS</name>
    <name evidence="2" type="ORF">EAE32_03440</name>
</gene>
<dbReference type="InterPro" id="IPR016155">
    <property type="entry name" value="Mopterin_synth/thiamin_S_b"/>
</dbReference>
<dbReference type="Proteomes" id="UP000277871">
    <property type="component" value="Unassembled WGS sequence"/>
</dbReference>
<dbReference type="AlphaFoldDB" id="A0A3L9L7Y0"/>
<dbReference type="NCBIfam" id="TIGR01683">
    <property type="entry name" value="thiS"/>
    <property type="match status" value="1"/>
</dbReference>
<dbReference type="CDD" id="cd00565">
    <property type="entry name" value="Ubl_ThiS"/>
    <property type="match status" value="1"/>
</dbReference>